<dbReference type="OrthoDB" id="3436513at2"/>
<dbReference type="AlphaFoldDB" id="A0A563VU32"/>
<dbReference type="RefSeq" id="WP_144865184.1">
    <property type="nucleotide sequence ID" value="NZ_LR213790.1"/>
</dbReference>
<reference evidence="1 2" key="1">
    <citation type="submission" date="2019-01" db="EMBL/GenBank/DDBJ databases">
        <authorList>
            <person name="Brito A."/>
        </authorList>
    </citation>
    <scope>NUCLEOTIDE SEQUENCE [LARGE SCALE GENOMIC DNA]</scope>
    <source>
        <strain evidence="1">1</strain>
    </source>
</reference>
<gene>
    <name evidence="1" type="ORF">H1P_300008</name>
</gene>
<proteinExistence type="predicted"/>
<evidence type="ECO:0008006" key="3">
    <source>
        <dbReference type="Google" id="ProtNLM"/>
    </source>
</evidence>
<dbReference type="SUPFAM" id="SSF143100">
    <property type="entry name" value="TTHA1013/TTHA0281-like"/>
    <property type="match status" value="1"/>
</dbReference>
<sequence>MNHKYQITIAWSTEDNSYLVYLPDFADEVMQPVTHGETYQEALQHGLEVMDDLIMYLKSENKPLPVAKLVSA</sequence>
<dbReference type="Proteomes" id="UP000320055">
    <property type="component" value="Unassembled WGS sequence"/>
</dbReference>
<dbReference type="InterPro" id="IPR035069">
    <property type="entry name" value="TTHA1013/TTHA0281-like"/>
</dbReference>
<evidence type="ECO:0000313" key="2">
    <source>
        <dbReference type="Proteomes" id="UP000320055"/>
    </source>
</evidence>
<dbReference type="EMBL" id="CAACVJ010000224">
    <property type="protein sequence ID" value="VEP14986.1"/>
    <property type="molecule type" value="Genomic_DNA"/>
</dbReference>
<protein>
    <recommendedName>
        <fullName evidence="3">HicB-like antitoxin of toxin-antitoxin system domain-containing protein</fullName>
    </recommendedName>
</protein>
<dbReference type="Gene3D" id="3.30.160.250">
    <property type="match status" value="1"/>
</dbReference>
<name>A0A563VU32_9CYAN</name>
<evidence type="ECO:0000313" key="1">
    <source>
        <dbReference type="EMBL" id="VEP14986.1"/>
    </source>
</evidence>
<accession>A0A563VU32</accession>
<organism evidence="1 2">
    <name type="scientific">Hyella patelloides LEGE 07179</name>
    <dbReference type="NCBI Taxonomy" id="945734"/>
    <lineage>
        <taxon>Bacteria</taxon>
        <taxon>Bacillati</taxon>
        <taxon>Cyanobacteriota</taxon>
        <taxon>Cyanophyceae</taxon>
        <taxon>Pleurocapsales</taxon>
        <taxon>Hyellaceae</taxon>
        <taxon>Hyella</taxon>
    </lineage>
</organism>
<keyword evidence="2" id="KW-1185">Reference proteome</keyword>